<feature type="chain" id="PRO_5039449406" evidence="2">
    <location>
        <begin position="25"/>
        <end position="824"/>
    </location>
</feature>
<organism evidence="4 5">
    <name type="scientific">Streptococcus ferus</name>
    <dbReference type="NCBI Taxonomy" id="1345"/>
    <lineage>
        <taxon>Bacteria</taxon>
        <taxon>Bacillati</taxon>
        <taxon>Bacillota</taxon>
        <taxon>Bacilli</taxon>
        <taxon>Lactobacillales</taxon>
        <taxon>Streptococcaceae</taxon>
        <taxon>Streptococcus</taxon>
    </lineage>
</organism>
<gene>
    <name evidence="4" type="ORF">NCTC12278_00620</name>
</gene>
<dbReference type="Pfam" id="PF08481">
    <property type="entry name" value="GBS_Bsp-like"/>
    <property type="match status" value="5"/>
</dbReference>
<evidence type="ECO:0000313" key="4">
    <source>
        <dbReference type="EMBL" id="SQF39899.1"/>
    </source>
</evidence>
<feature type="region of interest" description="Disordered" evidence="1">
    <location>
        <begin position="55"/>
        <end position="144"/>
    </location>
</feature>
<dbReference type="Gene3D" id="2.60.40.3760">
    <property type="match status" value="5"/>
</dbReference>
<name>A0A2X3VXM5_9STRE</name>
<dbReference type="Gene3D" id="3.90.70.10">
    <property type="entry name" value="Cysteine proteinases"/>
    <property type="match status" value="1"/>
</dbReference>
<keyword evidence="5" id="KW-1185">Reference proteome</keyword>
<evidence type="ECO:0000256" key="2">
    <source>
        <dbReference type="SAM" id="SignalP"/>
    </source>
</evidence>
<feature type="signal peptide" evidence="2">
    <location>
        <begin position="1"/>
        <end position="24"/>
    </location>
</feature>
<evidence type="ECO:0000259" key="3">
    <source>
        <dbReference type="Pfam" id="PF13529"/>
    </source>
</evidence>
<feature type="compositionally biased region" description="Low complexity" evidence="1">
    <location>
        <begin position="99"/>
        <end position="123"/>
    </location>
</feature>
<sequence length="824" mass="90619">MKKTRILKSLLVSTVILGSFWTVAALADDLNQETSVTRNQSVTVEEQPSLTVVSEQAAETDNNQAAAETVPETDQSQISSQPSVAEEVPRINPADVSEEASQTELTSSSSSQSMAVSSQKQSQPETSSRVQVESSPEPRAAVNSTAISGQVTILNQRDELGRFDVVIKEVAAPSGLSSVAVPIWSETGGQDDIIWYTASKQADGTYSVSVAIKDHKFSTGLYQIHLYYLINNQLRGVTTASTTVHALPPTGELNILNQDNNKGSFELVLSNVTDQKGLKEVLLPIWSDVNNQDDIRWYTANQQNDGTYRLSVSMADHKFSTGLYHIHVYYKEMDNQLRGVLGTSLIIPERKPSGKVAIVEQNTETGGFVIKVSEVVAQGGLDEVLVPVWSEAAGQDDLIWYSAKRQDDSSYMLSVDPARHNYSGGNYNIHVYYKLKSKSSVVPIAGTSVSVSFPKPSATVTIENVSKENGSFEVLISDIKAPMGLKEVLVPVWGEKSGQNDIVWYQAMLQTDNRYKVTVNSENHQYESGLYQIHVYLKQNDGSLQGLANRSVTLEAIPNQIKITYTGTGTYRLRVANPSGEGDLLYAVWSDQNDQDDLRWYQASAEESVMSGHINTQQHSGTGLYHLHLYQRYQGQMIPLKAATFHVTKSSYAAPYYSQNDPRWGTTYYGLYNMDSSGCVPTSMAMIISALKGQEVLPTQVANYLHYNSLDFNRLGGGTSSNGILHAAANWGLSAQGLSSKDSLTQALKNGYYVAAAVGASRFVVPGWTHEIVLKDYRDNMTYVLDPDHASNNGWYSIDYLYSIKSTDPMDNLSGTPFFKINDI</sequence>
<dbReference type="EMBL" id="LS483343">
    <property type="protein sequence ID" value="SQF39899.1"/>
    <property type="molecule type" value="Genomic_DNA"/>
</dbReference>
<dbReference type="AlphaFoldDB" id="A0A2X3VXM5"/>
<proteinExistence type="predicted"/>
<keyword evidence="2" id="KW-0732">Signal</keyword>
<evidence type="ECO:0000256" key="1">
    <source>
        <dbReference type="SAM" id="MobiDB-lite"/>
    </source>
</evidence>
<evidence type="ECO:0000313" key="5">
    <source>
        <dbReference type="Proteomes" id="UP000249495"/>
    </source>
</evidence>
<dbReference type="Proteomes" id="UP000249495">
    <property type="component" value="Chromosome 1"/>
</dbReference>
<dbReference type="Pfam" id="PF13529">
    <property type="entry name" value="Peptidase_C39_2"/>
    <property type="match status" value="1"/>
</dbReference>
<dbReference type="InterPro" id="IPR039564">
    <property type="entry name" value="Peptidase_C39-like"/>
</dbReference>
<dbReference type="KEGG" id="sfer:NCTC12278_00620"/>
<dbReference type="STRING" id="1123303.GCA_000372425_00153"/>
<protein>
    <submittedName>
        <fullName evidence="4">N-acetylmuramidase</fullName>
    </submittedName>
</protein>
<feature type="compositionally biased region" description="Polar residues" evidence="1">
    <location>
        <begin position="55"/>
        <end position="83"/>
    </location>
</feature>
<dbReference type="InterPro" id="IPR013688">
    <property type="entry name" value="GBS_Bsp-like"/>
</dbReference>
<dbReference type="OrthoDB" id="3186156at2"/>
<dbReference type="RefSeq" id="WP_018029482.1">
    <property type="nucleotide sequence ID" value="NZ_LS483343.1"/>
</dbReference>
<feature type="domain" description="Peptidase C39-like" evidence="3">
    <location>
        <begin position="655"/>
        <end position="787"/>
    </location>
</feature>
<feature type="compositionally biased region" description="Polar residues" evidence="1">
    <location>
        <begin position="124"/>
        <end position="134"/>
    </location>
</feature>
<accession>A0A2X3VXM5</accession>
<reference evidence="4 5" key="1">
    <citation type="submission" date="2018-06" db="EMBL/GenBank/DDBJ databases">
        <authorList>
            <consortium name="Pathogen Informatics"/>
            <person name="Doyle S."/>
        </authorList>
    </citation>
    <scope>NUCLEOTIDE SEQUENCE [LARGE SCALE GENOMIC DNA]</scope>
    <source>
        <strain evidence="4 5">NCTC12278</strain>
    </source>
</reference>